<protein>
    <submittedName>
        <fullName evidence="2">Uncharacterized protein</fullName>
    </submittedName>
</protein>
<accession>K1DYS3</accession>
<dbReference type="EMBL" id="ALWX01000022">
    <property type="protein sequence ID" value="EKA61695.1"/>
    <property type="molecule type" value="Genomic_DNA"/>
</dbReference>
<proteinExistence type="predicted"/>
<comment type="caution">
    <text evidence="2">The sequence shown here is derived from an EMBL/GenBank/DDBJ whole genome shotgun (WGS) entry which is preliminary data.</text>
</comment>
<dbReference type="Proteomes" id="UP000004474">
    <property type="component" value="Unassembled WGS sequence"/>
</dbReference>
<sequence>MAGEGTPFVLPAVAAGGQPAPAGDPDDQGQDRDDDGAGFHGRDATRWATGARRLVHTRLRGVGPVARVTRVSGVAFA</sequence>
<gene>
    <name evidence="2" type="ORF">B277_05993</name>
</gene>
<evidence type="ECO:0000313" key="2">
    <source>
        <dbReference type="EMBL" id="EKA61695.1"/>
    </source>
</evidence>
<evidence type="ECO:0000256" key="1">
    <source>
        <dbReference type="SAM" id="MobiDB-lite"/>
    </source>
</evidence>
<dbReference type="AlphaFoldDB" id="K1DYS3"/>
<dbReference type="STRING" id="1210046.B277_05993"/>
<name>K1DYS3_9MICO</name>
<organism evidence="2 3">
    <name type="scientific">Janibacter hoylei PVAS-1</name>
    <dbReference type="NCBI Taxonomy" id="1210046"/>
    <lineage>
        <taxon>Bacteria</taxon>
        <taxon>Bacillati</taxon>
        <taxon>Actinomycetota</taxon>
        <taxon>Actinomycetes</taxon>
        <taxon>Micrococcales</taxon>
        <taxon>Intrasporangiaceae</taxon>
        <taxon>Janibacter</taxon>
    </lineage>
</organism>
<feature type="region of interest" description="Disordered" evidence="1">
    <location>
        <begin position="1"/>
        <end position="44"/>
    </location>
</feature>
<feature type="compositionally biased region" description="Basic and acidic residues" evidence="1">
    <location>
        <begin position="29"/>
        <end position="44"/>
    </location>
</feature>
<feature type="compositionally biased region" description="Low complexity" evidence="1">
    <location>
        <begin position="11"/>
        <end position="23"/>
    </location>
</feature>
<evidence type="ECO:0000313" key="3">
    <source>
        <dbReference type="Proteomes" id="UP000004474"/>
    </source>
</evidence>
<reference evidence="2 3" key="1">
    <citation type="journal article" date="2012" name="J. Bacteriol.">
        <title>Genome Sequence of Janibacter hoylei MTCC8307, Isolated from the Stratospheric Air.</title>
        <authorList>
            <person name="Pawar S.P."/>
            <person name="Dhotre D.P."/>
            <person name="Shetty S.A."/>
            <person name="Chowdhury S.P."/>
            <person name="Chaudhari B.L."/>
            <person name="Shouche Y.S."/>
        </authorList>
    </citation>
    <scope>NUCLEOTIDE SEQUENCE [LARGE SCALE GENOMIC DNA]</scope>
    <source>
        <strain evidence="2 3">PVAS-1</strain>
    </source>
</reference>